<dbReference type="AlphaFoldDB" id="A0A915JZF1"/>
<protein>
    <submittedName>
        <fullName evidence="4">Neuroplastin</fullName>
    </submittedName>
</protein>
<feature type="region of interest" description="Disordered" evidence="1">
    <location>
        <begin position="162"/>
        <end position="191"/>
    </location>
</feature>
<feature type="compositionally biased region" description="Polar residues" evidence="1">
    <location>
        <begin position="171"/>
        <end position="182"/>
    </location>
</feature>
<evidence type="ECO:0000256" key="2">
    <source>
        <dbReference type="SAM" id="Phobius"/>
    </source>
</evidence>
<evidence type="ECO:0000313" key="4">
    <source>
        <dbReference type="WBParaSite" id="nRc.2.0.1.t31355-RA"/>
    </source>
</evidence>
<accession>A0A915JZF1</accession>
<evidence type="ECO:0000313" key="3">
    <source>
        <dbReference type="Proteomes" id="UP000887565"/>
    </source>
</evidence>
<feature type="transmembrane region" description="Helical" evidence="2">
    <location>
        <begin position="132"/>
        <end position="153"/>
    </location>
</feature>
<dbReference type="InterPro" id="IPR036179">
    <property type="entry name" value="Ig-like_dom_sf"/>
</dbReference>
<dbReference type="InterPro" id="IPR013783">
    <property type="entry name" value="Ig-like_fold"/>
</dbReference>
<keyword evidence="3" id="KW-1185">Reference proteome</keyword>
<proteinExistence type="predicted"/>
<evidence type="ECO:0000256" key="1">
    <source>
        <dbReference type="SAM" id="MobiDB-lite"/>
    </source>
</evidence>
<keyword evidence="2" id="KW-0472">Membrane</keyword>
<sequence length="191" mass="22304">MKDNMSIFAMYNVTGAAVIPPAFQRWWDSKVVNVGDTATIEHEIFGNPIDPTKIRWQRKVDNRVEDIDDDYFTEDIYKDRLYFNPNLDGLNAQMQLSNIQRTDRSEFIILVENAYGQTNYTTLLRVKAAIDALWPCLGIIIEVVLLVIIIYIFERRRAKKEEMEEDENRNSYGMTVMPNSGEDNLRTRKNN</sequence>
<reference evidence="4" key="1">
    <citation type="submission" date="2022-11" db="UniProtKB">
        <authorList>
            <consortium name="WormBaseParasite"/>
        </authorList>
    </citation>
    <scope>IDENTIFICATION</scope>
</reference>
<organism evidence="3 4">
    <name type="scientific">Romanomermis culicivorax</name>
    <name type="common">Nematode worm</name>
    <dbReference type="NCBI Taxonomy" id="13658"/>
    <lineage>
        <taxon>Eukaryota</taxon>
        <taxon>Metazoa</taxon>
        <taxon>Ecdysozoa</taxon>
        <taxon>Nematoda</taxon>
        <taxon>Enoplea</taxon>
        <taxon>Dorylaimia</taxon>
        <taxon>Mermithida</taxon>
        <taxon>Mermithoidea</taxon>
        <taxon>Mermithidae</taxon>
        <taxon>Romanomermis</taxon>
    </lineage>
</organism>
<keyword evidence="2" id="KW-0812">Transmembrane</keyword>
<dbReference type="Gene3D" id="2.60.40.10">
    <property type="entry name" value="Immunoglobulins"/>
    <property type="match status" value="1"/>
</dbReference>
<name>A0A915JZF1_ROMCU</name>
<keyword evidence="2" id="KW-1133">Transmembrane helix</keyword>
<dbReference type="SUPFAM" id="SSF48726">
    <property type="entry name" value="Immunoglobulin"/>
    <property type="match status" value="1"/>
</dbReference>
<dbReference type="Proteomes" id="UP000887565">
    <property type="component" value="Unplaced"/>
</dbReference>
<dbReference type="WBParaSite" id="nRc.2.0.1.t31355-RA">
    <property type="protein sequence ID" value="nRc.2.0.1.t31355-RA"/>
    <property type="gene ID" value="nRc.2.0.1.g31355"/>
</dbReference>